<sequence length="352" mass="38223">MAKPREVKMEMSPIRLELMSPCGPVLSNHAGCLIRNTLYVHGGINKYLSKEPLNTFYKLDLNSPSPIWTEILDRNSPHLSHHACLVLDNRYILFIGGWNGRHRTADMWAYDVQEATWIGLATSGFPEGAGLSSHAVVLLADGNILVVGREGSARIQRRYGNSWIIRGNVMNGHFAYNEHNLSLASRSGHTMHVTGSQLTIIGGRCDRPVEQHSGYRALTSSSSSSSSLSSTSSLSSSSSSSAAFFGQLNEFVRRASPLAKPPCGRKQHVSVSGSGLVLIHGGETFDGRSRHPVGDFYLLSLRPNVKWYHLGSSGVGRAGHVCCVSDDKIVIHGGLGPRNAVYGDSYVIKLSN</sequence>
<dbReference type="Gene3D" id="2.120.10.80">
    <property type="entry name" value="Kelch-type beta propeller"/>
    <property type="match status" value="2"/>
</dbReference>
<dbReference type="GO" id="GO:0030332">
    <property type="term" value="F:cyclin binding"/>
    <property type="evidence" value="ECO:0007669"/>
    <property type="project" value="TreeGrafter"/>
</dbReference>
<evidence type="ECO:0000256" key="1">
    <source>
        <dbReference type="SAM" id="MobiDB-lite"/>
    </source>
</evidence>
<dbReference type="AlphaFoldDB" id="A0AAD9MV86"/>
<reference evidence="2" key="1">
    <citation type="journal article" date="2023" name="Mol. Biol. Evol.">
        <title>Third-Generation Sequencing Reveals the Adaptive Role of the Epigenome in Three Deep-Sea Polychaetes.</title>
        <authorList>
            <person name="Perez M."/>
            <person name="Aroh O."/>
            <person name="Sun Y."/>
            <person name="Lan Y."/>
            <person name="Juniper S.K."/>
            <person name="Young C.R."/>
            <person name="Angers B."/>
            <person name="Qian P.Y."/>
        </authorList>
    </citation>
    <scope>NUCLEOTIDE SEQUENCE</scope>
    <source>
        <strain evidence="2">P08H-3</strain>
    </source>
</reference>
<dbReference type="Proteomes" id="UP001208570">
    <property type="component" value="Unassembled WGS sequence"/>
</dbReference>
<dbReference type="SUPFAM" id="SSF117281">
    <property type="entry name" value="Kelch motif"/>
    <property type="match status" value="2"/>
</dbReference>
<organism evidence="2 3">
    <name type="scientific">Paralvinella palmiformis</name>
    <dbReference type="NCBI Taxonomy" id="53620"/>
    <lineage>
        <taxon>Eukaryota</taxon>
        <taxon>Metazoa</taxon>
        <taxon>Spiralia</taxon>
        <taxon>Lophotrochozoa</taxon>
        <taxon>Annelida</taxon>
        <taxon>Polychaeta</taxon>
        <taxon>Sedentaria</taxon>
        <taxon>Canalipalpata</taxon>
        <taxon>Terebellida</taxon>
        <taxon>Terebelliformia</taxon>
        <taxon>Alvinellidae</taxon>
        <taxon>Paralvinella</taxon>
    </lineage>
</organism>
<dbReference type="EMBL" id="JAODUP010000775">
    <property type="protein sequence ID" value="KAK2144249.1"/>
    <property type="molecule type" value="Genomic_DNA"/>
</dbReference>
<dbReference type="Pfam" id="PF24681">
    <property type="entry name" value="Kelch_KLHDC2_KLHL20_DRC7"/>
    <property type="match status" value="1"/>
</dbReference>
<dbReference type="PANTHER" id="PTHR47196:SF1">
    <property type="entry name" value="KELCH DOMAIN-CONTAINING PROTEIN 9"/>
    <property type="match status" value="1"/>
</dbReference>
<proteinExistence type="predicted"/>
<feature type="compositionally biased region" description="Low complexity" evidence="1">
    <location>
        <begin position="218"/>
        <end position="239"/>
    </location>
</feature>
<comment type="caution">
    <text evidence="2">The sequence shown here is derived from an EMBL/GenBank/DDBJ whole genome shotgun (WGS) entry which is preliminary data.</text>
</comment>
<gene>
    <name evidence="2" type="ORF">LSH36_775g00031</name>
</gene>
<keyword evidence="3" id="KW-1185">Reference proteome</keyword>
<accession>A0AAD9MV86</accession>
<dbReference type="PANTHER" id="PTHR47196">
    <property type="entry name" value="KELCH DOMAIN-CONTAINING PROTEIN 9"/>
    <property type="match status" value="1"/>
</dbReference>
<evidence type="ECO:0000313" key="3">
    <source>
        <dbReference type="Proteomes" id="UP001208570"/>
    </source>
</evidence>
<dbReference type="InterPro" id="IPR015915">
    <property type="entry name" value="Kelch-typ_b-propeller"/>
</dbReference>
<name>A0AAD9MV86_9ANNE</name>
<dbReference type="InterPro" id="IPR042941">
    <property type="entry name" value="KLDC9"/>
</dbReference>
<feature type="region of interest" description="Disordered" evidence="1">
    <location>
        <begin position="215"/>
        <end position="239"/>
    </location>
</feature>
<protein>
    <submittedName>
        <fullName evidence="2">Uncharacterized protein</fullName>
    </submittedName>
</protein>
<evidence type="ECO:0000313" key="2">
    <source>
        <dbReference type="EMBL" id="KAK2144249.1"/>
    </source>
</evidence>